<evidence type="ECO:0000259" key="1">
    <source>
        <dbReference type="Pfam" id="PF07992"/>
    </source>
</evidence>
<dbReference type="SUPFAM" id="SSF51905">
    <property type="entry name" value="FAD/NAD(P)-binding domain"/>
    <property type="match status" value="1"/>
</dbReference>
<feature type="domain" description="FAD/NAD(P)-binding" evidence="1">
    <location>
        <begin position="7"/>
        <end position="299"/>
    </location>
</feature>
<dbReference type="Pfam" id="PF07992">
    <property type="entry name" value="Pyr_redox_2"/>
    <property type="match status" value="1"/>
</dbReference>
<reference evidence="3" key="1">
    <citation type="journal article" date="2012" name="PLoS Genet.">
        <title>The genomes of the fungal plant pathogens Cladosporium fulvum and Dothistroma septosporum reveal adaptation to different hosts and lifestyles but also signatures of common ancestry.</title>
        <authorList>
            <person name="de Wit P.J.G.M."/>
            <person name="van der Burgt A."/>
            <person name="Oekmen B."/>
            <person name="Stergiopoulos I."/>
            <person name="Abd-Elsalam K.A."/>
            <person name="Aerts A.L."/>
            <person name="Bahkali A.H."/>
            <person name="Beenen H.G."/>
            <person name="Chettri P."/>
            <person name="Cox M.P."/>
            <person name="Datema E."/>
            <person name="de Vries R.P."/>
            <person name="Dhillon B."/>
            <person name="Ganley A.R."/>
            <person name="Griffiths S.A."/>
            <person name="Guo Y."/>
            <person name="Hamelin R.C."/>
            <person name="Henrissat B."/>
            <person name="Kabir M.S."/>
            <person name="Jashni M.K."/>
            <person name="Kema G."/>
            <person name="Klaubauf S."/>
            <person name="Lapidus A."/>
            <person name="Levasseur A."/>
            <person name="Lindquist E."/>
            <person name="Mehrabi R."/>
            <person name="Ohm R.A."/>
            <person name="Owen T.J."/>
            <person name="Salamov A."/>
            <person name="Schwelm A."/>
            <person name="Schijlen E."/>
            <person name="Sun H."/>
            <person name="van den Burg H.A."/>
            <person name="van Ham R.C.H.J."/>
            <person name="Zhang S."/>
            <person name="Goodwin S.B."/>
            <person name="Grigoriev I.V."/>
            <person name="Collemare J."/>
            <person name="Bradshaw R.E."/>
        </authorList>
    </citation>
    <scope>NUCLEOTIDE SEQUENCE [LARGE SCALE GENOMIC DNA]</scope>
    <source>
        <strain evidence="3">NZE10 / CBS 128990</strain>
    </source>
</reference>
<keyword evidence="3" id="KW-1185">Reference proteome</keyword>
<dbReference type="Gene3D" id="3.50.50.100">
    <property type="match status" value="1"/>
</dbReference>
<dbReference type="PANTHER" id="PTHR43735">
    <property type="entry name" value="APOPTOSIS-INDUCING FACTOR 1"/>
    <property type="match status" value="1"/>
</dbReference>
<sequence length="397" mass="43862">MSSPLKNVVVVGGSYVGLNAARELMSILPASHRVLLVEPHSHFNHIFTFPRFAILPGHEQKAFVPYNGVFTPSSRHSTVKARATHIYPDHLQIDSKWNGSNKIPFDCLVLATGTRLAAPSMMPYDDDTSSVKYLQAYQSQLAQSTAVAIVGGGAVGVQMALDLKEIYPEKRVTLVHSREKLMHQFHNDFHNILKDVFDERDIDLITQARAKVPKGGFLNNGEIIDIDLTNGQSISAEFVILATGQKPNNGMIGSLPTKNPNGLINPANGFIRVNKTLQIQDDQYRNIFAVGDIADTGVHKAARPGAAQAKVVASNILSLIDGQKAAMEYESSPRAIHMSLGLKRNIVFRNPDEAAGKSEPTYTEKFDGREDMNVESMWERLNVPIRRPVEQEFRAEL</sequence>
<protein>
    <recommendedName>
        <fullName evidence="1">FAD/NAD(P)-binding domain-containing protein</fullName>
    </recommendedName>
</protein>
<accession>N1PL63</accession>
<dbReference type="PRINTS" id="PR00368">
    <property type="entry name" value="FADPNR"/>
</dbReference>
<dbReference type="STRING" id="675120.N1PL63"/>
<proteinExistence type="predicted"/>
<evidence type="ECO:0000313" key="2">
    <source>
        <dbReference type="EMBL" id="EME43768.1"/>
    </source>
</evidence>
<evidence type="ECO:0000313" key="3">
    <source>
        <dbReference type="Proteomes" id="UP000016933"/>
    </source>
</evidence>
<dbReference type="GO" id="GO:0005737">
    <property type="term" value="C:cytoplasm"/>
    <property type="evidence" value="ECO:0007669"/>
    <property type="project" value="TreeGrafter"/>
</dbReference>
<dbReference type="EMBL" id="KB446539">
    <property type="protein sequence ID" value="EME43768.1"/>
    <property type="molecule type" value="Genomic_DNA"/>
</dbReference>
<dbReference type="GO" id="GO:0004174">
    <property type="term" value="F:electron-transferring-flavoprotein dehydrogenase activity"/>
    <property type="evidence" value="ECO:0007669"/>
    <property type="project" value="TreeGrafter"/>
</dbReference>
<reference evidence="2 3" key="2">
    <citation type="journal article" date="2012" name="PLoS Pathog.">
        <title>Diverse lifestyles and strategies of plant pathogenesis encoded in the genomes of eighteen Dothideomycetes fungi.</title>
        <authorList>
            <person name="Ohm R.A."/>
            <person name="Feau N."/>
            <person name="Henrissat B."/>
            <person name="Schoch C.L."/>
            <person name="Horwitz B.A."/>
            <person name="Barry K.W."/>
            <person name="Condon B.J."/>
            <person name="Copeland A.C."/>
            <person name="Dhillon B."/>
            <person name="Glaser F."/>
            <person name="Hesse C.N."/>
            <person name="Kosti I."/>
            <person name="LaButti K."/>
            <person name="Lindquist E.A."/>
            <person name="Lucas S."/>
            <person name="Salamov A.A."/>
            <person name="Bradshaw R.E."/>
            <person name="Ciuffetti L."/>
            <person name="Hamelin R.C."/>
            <person name="Kema G.H.J."/>
            <person name="Lawrence C."/>
            <person name="Scott J.A."/>
            <person name="Spatafora J.W."/>
            <person name="Turgeon B.G."/>
            <person name="de Wit P.J.G.M."/>
            <person name="Zhong S."/>
            <person name="Goodwin S.B."/>
            <person name="Grigoriev I.V."/>
        </authorList>
    </citation>
    <scope>NUCLEOTIDE SEQUENCE [LARGE SCALE GENOMIC DNA]</scope>
    <source>
        <strain evidence="3">NZE10 / CBS 128990</strain>
    </source>
</reference>
<dbReference type="PRINTS" id="PR00411">
    <property type="entry name" value="PNDRDTASEI"/>
</dbReference>
<dbReference type="Proteomes" id="UP000016933">
    <property type="component" value="Unassembled WGS sequence"/>
</dbReference>
<dbReference type="eggNOG" id="KOG1336">
    <property type="taxonomic scope" value="Eukaryota"/>
</dbReference>
<dbReference type="InterPro" id="IPR036188">
    <property type="entry name" value="FAD/NAD-bd_sf"/>
</dbReference>
<dbReference type="OrthoDB" id="202203at2759"/>
<dbReference type="InterPro" id="IPR023753">
    <property type="entry name" value="FAD/NAD-binding_dom"/>
</dbReference>
<organism evidence="2 3">
    <name type="scientific">Dothistroma septosporum (strain NZE10 / CBS 128990)</name>
    <name type="common">Red band needle blight fungus</name>
    <name type="synonym">Mycosphaerella pini</name>
    <dbReference type="NCBI Taxonomy" id="675120"/>
    <lineage>
        <taxon>Eukaryota</taxon>
        <taxon>Fungi</taxon>
        <taxon>Dikarya</taxon>
        <taxon>Ascomycota</taxon>
        <taxon>Pezizomycotina</taxon>
        <taxon>Dothideomycetes</taxon>
        <taxon>Dothideomycetidae</taxon>
        <taxon>Mycosphaerellales</taxon>
        <taxon>Mycosphaerellaceae</taxon>
        <taxon>Dothistroma</taxon>
    </lineage>
</organism>
<gene>
    <name evidence="2" type="ORF">DOTSEDRAFT_171613</name>
</gene>
<name>N1PL63_DOTSN</name>
<dbReference type="AlphaFoldDB" id="N1PL63"/>
<dbReference type="HOGENOM" id="CLU_019845_0_1_1"/>
<dbReference type="PANTHER" id="PTHR43735:SF11">
    <property type="entry name" value="HYPOTHETICAL OXIDOREDUCTASE (EUROFUNG)"/>
    <property type="match status" value="1"/>
</dbReference>
<dbReference type="GO" id="GO:0050660">
    <property type="term" value="F:flavin adenine dinucleotide binding"/>
    <property type="evidence" value="ECO:0007669"/>
    <property type="project" value="TreeGrafter"/>
</dbReference>
<dbReference type="OMA" id="QTEPWIN"/>